<dbReference type="InterPro" id="IPR013154">
    <property type="entry name" value="ADH-like_N"/>
</dbReference>
<comment type="cofactor">
    <cofactor evidence="1 6">
        <name>Zn(2+)</name>
        <dbReference type="ChEBI" id="CHEBI:29105"/>
    </cofactor>
</comment>
<evidence type="ECO:0000256" key="5">
    <source>
        <dbReference type="ARBA" id="ARBA00023002"/>
    </source>
</evidence>
<evidence type="ECO:0000256" key="6">
    <source>
        <dbReference type="RuleBase" id="RU361277"/>
    </source>
</evidence>
<dbReference type="PROSITE" id="PS00059">
    <property type="entry name" value="ADH_ZINC"/>
    <property type="match status" value="1"/>
</dbReference>
<name>E3IWK7_PSEI1</name>
<keyword evidence="3 6" id="KW-0479">Metal-binding</keyword>
<dbReference type="GO" id="GO:0016491">
    <property type="term" value="F:oxidoreductase activity"/>
    <property type="evidence" value="ECO:0007669"/>
    <property type="project" value="UniProtKB-KW"/>
</dbReference>
<organism evidence="8 9">
    <name type="scientific">Pseudofrankia inefficax (strain DSM 45817 / CECT 9037 / DDB 130130 / EuI1c)</name>
    <name type="common">Frankia inefficax</name>
    <dbReference type="NCBI Taxonomy" id="298654"/>
    <lineage>
        <taxon>Bacteria</taxon>
        <taxon>Bacillati</taxon>
        <taxon>Actinomycetota</taxon>
        <taxon>Actinomycetes</taxon>
        <taxon>Frankiales</taxon>
        <taxon>Frankiaceae</taxon>
        <taxon>Pseudofrankia</taxon>
    </lineage>
</organism>
<evidence type="ECO:0000256" key="1">
    <source>
        <dbReference type="ARBA" id="ARBA00001947"/>
    </source>
</evidence>
<dbReference type="Pfam" id="PF00107">
    <property type="entry name" value="ADH_zinc_N"/>
    <property type="match status" value="1"/>
</dbReference>
<dbReference type="HOGENOM" id="CLU_026673_14_1_11"/>
<dbReference type="Pfam" id="PF08240">
    <property type="entry name" value="ADH_N"/>
    <property type="match status" value="1"/>
</dbReference>
<proteinExistence type="inferred from homology"/>
<dbReference type="InterPro" id="IPR020843">
    <property type="entry name" value="ER"/>
</dbReference>
<dbReference type="EMBL" id="CP002299">
    <property type="protein sequence ID" value="ADP81337.1"/>
    <property type="molecule type" value="Genomic_DNA"/>
</dbReference>
<dbReference type="CDD" id="cd08279">
    <property type="entry name" value="Zn_ADH_class_III"/>
    <property type="match status" value="1"/>
</dbReference>
<dbReference type="OrthoDB" id="334894at2"/>
<comment type="similarity">
    <text evidence="2 6">Belongs to the zinc-containing alcohol dehydrogenase family.</text>
</comment>
<evidence type="ECO:0000259" key="7">
    <source>
        <dbReference type="SMART" id="SM00829"/>
    </source>
</evidence>
<gene>
    <name evidence="8" type="ordered locus">FraEuI1c_3326</name>
</gene>
<dbReference type="GO" id="GO:0008270">
    <property type="term" value="F:zinc ion binding"/>
    <property type="evidence" value="ECO:0007669"/>
    <property type="project" value="InterPro"/>
</dbReference>
<dbReference type="SUPFAM" id="SSF50129">
    <property type="entry name" value="GroES-like"/>
    <property type="match status" value="1"/>
</dbReference>
<dbReference type="AlphaFoldDB" id="E3IWK7"/>
<dbReference type="PANTHER" id="PTHR43350:SF21">
    <property type="entry name" value="S-NITROSOMYCOTHIOL REDUCTASE MSCR"/>
    <property type="match status" value="1"/>
</dbReference>
<evidence type="ECO:0000256" key="4">
    <source>
        <dbReference type="ARBA" id="ARBA00022833"/>
    </source>
</evidence>
<dbReference type="eggNOG" id="COG1062">
    <property type="taxonomic scope" value="Bacteria"/>
</dbReference>
<keyword evidence="9" id="KW-1185">Reference proteome</keyword>
<evidence type="ECO:0000313" key="8">
    <source>
        <dbReference type="EMBL" id="ADP81337.1"/>
    </source>
</evidence>
<dbReference type="FunCoup" id="E3IWK7">
    <property type="interactions" value="60"/>
</dbReference>
<dbReference type="PANTHER" id="PTHR43350">
    <property type="entry name" value="NAD-DEPENDENT ALCOHOL DEHYDROGENASE"/>
    <property type="match status" value="1"/>
</dbReference>
<evidence type="ECO:0000256" key="3">
    <source>
        <dbReference type="ARBA" id="ARBA00022723"/>
    </source>
</evidence>
<dbReference type="Gene3D" id="3.90.180.10">
    <property type="entry name" value="Medium-chain alcohol dehydrogenases, catalytic domain"/>
    <property type="match status" value="1"/>
</dbReference>
<dbReference type="SMART" id="SM00829">
    <property type="entry name" value="PKS_ER"/>
    <property type="match status" value="1"/>
</dbReference>
<evidence type="ECO:0000256" key="2">
    <source>
        <dbReference type="ARBA" id="ARBA00008072"/>
    </source>
</evidence>
<protein>
    <submittedName>
        <fullName evidence="8">Alcohol dehydrogenase zinc-binding domain protein</fullName>
    </submittedName>
</protein>
<reference evidence="8 9" key="1">
    <citation type="submission" date="2010-10" db="EMBL/GenBank/DDBJ databases">
        <title>Complete sequence of Frankia sp. EuI1c.</title>
        <authorList>
            <consortium name="US DOE Joint Genome Institute"/>
            <person name="Lucas S."/>
            <person name="Copeland A."/>
            <person name="Lapidus A."/>
            <person name="Cheng J.-F."/>
            <person name="Bruce D."/>
            <person name="Goodwin L."/>
            <person name="Pitluck S."/>
            <person name="Chertkov O."/>
            <person name="Detter J.C."/>
            <person name="Han C."/>
            <person name="Tapia R."/>
            <person name="Land M."/>
            <person name="Hauser L."/>
            <person name="Jeffries C."/>
            <person name="Kyrpides N."/>
            <person name="Ivanova N."/>
            <person name="Mikhailova N."/>
            <person name="Beauchemin N."/>
            <person name="Sen A."/>
            <person name="Sur S.A."/>
            <person name="Gtari M."/>
            <person name="Wall L."/>
            <person name="Tisa L."/>
            <person name="Woyke T."/>
        </authorList>
    </citation>
    <scope>NUCLEOTIDE SEQUENCE [LARGE SCALE GENOMIC DNA]</scope>
    <source>
        <strain evidence="9">DSM 45817 / CECT 9037 / EuI1c</strain>
    </source>
</reference>
<keyword evidence="5" id="KW-0560">Oxidoreductase</keyword>
<feature type="domain" description="Enoyl reductase (ER)" evidence="7">
    <location>
        <begin position="10"/>
        <end position="357"/>
    </location>
</feature>
<dbReference type="InterPro" id="IPR013149">
    <property type="entry name" value="ADH-like_C"/>
</dbReference>
<dbReference type="SUPFAM" id="SSF51735">
    <property type="entry name" value="NAD(P)-binding Rossmann-fold domains"/>
    <property type="match status" value="1"/>
</dbReference>
<dbReference type="InterPro" id="IPR011032">
    <property type="entry name" value="GroES-like_sf"/>
</dbReference>
<dbReference type="InParanoid" id="E3IWK7"/>
<dbReference type="InterPro" id="IPR002328">
    <property type="entry name" value="ADH_Zn_CS"/>
</dbReference>
<dbReference type="STRING" id="298654.FraEuI1c_3326"/>
<dbReference type="InterPro" id="IPR036291">
    <property type="entry name" value="NAD(P)-bd_dom_sf"/>
</dbReference>
<dbReference type="FunFam" id="3.40.50.720:FF:000003">
    <property type="entry name" value="S-(hydroxymethyl)glutathione dehydrogenase"/>
    <property type="match status" value="1"/>
</dbReference>
<keyword evidence="4 6" id="KW-0862">Zinc</keyword>
<dbReference type="RefSeq" id="WP_013424455.1">
    <property type="nucleotide sequence ID" value="NC_014666.1"/>
</dbReference>
<dbReference type="Proteomes" id="UP000002484">
    <property type="component" value="Chromosome"/>
</dbReference>
<evidence type="ECO:0000313" key="9">
    <source>
        <dbReference type="Proteomes" id="UP000002484"/>
    </source>
</evidence>
<dbReference type="KEGG" id="fri:FraEuI1c_3326"/>
<accession>E3IWK7</accession>
<dbReference type="Gene3D" id="3.40.50.720">
    <property type="entry name" value="NAD(P)-binding Rossmann-like Domain"/>
    <property type="match status" value="1"/>
</dbReference>
<sequence length="369" mass="38735">MRAAVMTAYDQPLVLEDLERDPLGPHDVAVRVDASGVCHSDLTILTGGVPFPPPVVLGHEAAGTVLETGSQVTRVRPGDRVIASFVPLCGECWNCVRGRGQFCRRAFRVSVTQRWRRPDGALTTAMSGLGAFAEELAVHEWSLVKVDTDLPAEQLALIGCGVATGVGAALNTARVRPGSTVAVIGCGGVGQFVVQGARIAGASRIIAVDPVAFKREKALALGATDAVDPGPDGPAAAVHELTRGRGVDYAFDVVGRPATILATYDAVRDGGTAVIVGMSRQDETVTFPAYELFAREKRLVGCFYGSSQVRSDFPMLVSLVETGRLDIAATVTRRLPLADVNEAFDAMRAGESIRSVLVPDTGNLMGAAA</sequence>